<feature type="compositionally biased region" description="Acidic residues" evidence="1">
    <location>
        <begin position="73"/>
        <end position="83"/>
    </location>
</feature>
<keyword evidence="3" id="KW-1185">Reference proteome</keyword>
<evidence type="ECO:0000313" key="3">
    <source>
        <dbReference type="Proteomes" id="UP000027361"/>
    </source>
</evidence>
<feature type="region of interest" description="Disordered" evidence="1">
    <location>
        <begin position="1"/>
        <end position="83"/>
    </location>
</feature>
<evidence type="ECO:0008006" key="4">
    <source>
        <dbReference type="Google" id="ProtNLM"/>
    </source>
</evidence>
<dbReference type="HOGENOM" id="CLU_2544204_0_0_1"/>
<reference evidence="2 3" key="1">
    <citation type="submission" date="2014-05" db="EMBL/GenBank/DDBJ databases">
        <title>Draft genome sequence of a rare smut relative, Tilletiaria anomala UBC 951.</title>
        <authorList>
            <consortium name="DOE Joint Genome Institute"/>
            <person name="Toome M."/>
            <person name="Kuo A."/>
            <person name="Henrissat B."/>
            <person name="Lipzen A."/>
            <person name="Tritt A."/>
            <person name="Yoshinaga Y."/>
            <person name="Zane M."/>
            <person name="Barry K."/>
            <person name="Grigoriev I.V."/>
            <person name="Spatafora J.W."/>
            <person name="Aimea M.C."/>
        </authorList>
    </citation>
    <scope>NUCLEOTIDE SEQUENCE [LARGE SCALE GENOMIC DNA]</scope>
    <source>
        <strain evidence="2 3">UBC 951</strain>
    </source>
</reference>
<feature type="compositionally biased region" description="Polar residues" evidence="1">
    <location>
        <begin position="63"/>
        <end position="72"/>
    </location>
</feature>
<gene>
    <name evidence="2" type="ORF">K437DRAFT_265979</name>
</gene>
<evidence type="ECO:0000256" key="1">
    <source>
        <dbReference type="SAM" id="MobiDB-lite"/>
    </source>
</evidence>
<dbReference type="EMBL" id="JMSN01000004">
    <property type="protein sequence ID" value="KDN53039.1"/>
    <property type="molecule type" value="Genomic_DNA"/>
</dbReference>
<sequence>MSSNSNPGTFANRPREEVQDIASKAGSAGDKVVGHGQTAAGGHTGTLSNRPHEEVSEMASKGGRSSNQQSSSVEDDEAYTQSS</sequence>
<dbReference type="STRING" id="1037660.A0A066WPV7"/>
<dbReference type="Pfam" id="PF10685">
    <property type="entry name" value="KGG"/>
    <property type="match status" value="2"/>
</dbReference>
<dbReference type="RefSeq" id="XP_013245878.1">
    <property type="nucleotide sequence ID" value="XM_013390424.1"/>
</dbReference>
<proteinExistence type="predicted"/>
<dbReference type="GeneID" id="25265814"/>
<evidence type="ECO:0000313" key="2">
    <source>
        <dbReference type="EMBL" id="KDN53039.1"/>
    </source>
</evidence>
<name>A0A066WPV7_TILAU</name>
<dbReference type="InterPro" id="IPR019626">
    <property type="entry name" value="Stress-induced_KGG_rpt"/>
</dbReference>
<protein>
    <recommendedName>
        <fullName evidence="4">Conidiation-specific protein 10</fullName>
    </recommendedName>
</protein>
<accession>A0A066WPV7</accession>
<dbReference type="InParanoid" id="A0A066WPV7"/>
<dbReference type="Proteomes" id="UP000027361">
    <property type="component" value="Unassembled WGS sequence"/>
</dbReference>
<organism evidence="2 3">
    <name type="scientific">Tilletiaria anomala (strain ATCC 24038 / CBS 436.72 / UBC 951)</name>
    <dbReference type="NCBI Taxonomy" id="1037660"/>
    <lineage>
        <taxon>Eukaryota</taxon>
        <taxon>Fungi</taxon>
        <taxon>Dikarya</taxon>
        <taxon>Basidiomycota</taxon>
        <taxon>Ustilaginomycotina</taxon>
        <taxon>Exobasidiomycetes</taxon>
        <taxon>Georgefischeriales</taxon>
        <taxon>Tilletiariaceae</taxon>
        <taxon>Tilletiaria</taxon>
    </lineage>
</organism>
<comment type="caution">
    <text evidence="2">The sequence shown here is derived from an EMBL/GenBank/DDBJ whole genome shotgun (WGS) entry which is preliminary data.</text>
</comment>
<dbReference type="AlphaFoldDB" id="A0A066WPV7"/>
<dbReference type="OrthoDB" id="2137750at2759"/>